<dbReference type="EMBL" id="CP015497">
    <property type="protein sequence ID" value="AUI75295.1"/>
    <property type="molecule type" value="Genomic_DNA"/>
</dbReference>
<organism evidence="1 2">
    <name type="scientific">Lactobacillus helveticus</name>
    <name type="common">Lactobacillus suntoryeus</name>
    <dbReference type="NCBI Taxonomy" id="1587"/>
    <lineage>
        <taxon>Bacteria</taxon>
        <taxon>Bacillati</taxon>
        <taxon>Bacillota</taxon>
        <taxon>Bacilli</taxon>
        <taxon>Lactobacillales</taxon>
        <taxon>Lactobacillaceae</taxon>
        <taxon>Lactobacillus</taxon>
    </lineage>
</organism>
<evidence type="ECO:0008006" key="3">
    <source>
        <dbReference type="Google" id="ProtNLM"/>
    </source>
</evidence>
<evidence type="ECO:0000313" key="2">
    <source>
        <dbReference type="Proteomes" id="UP000234562"/>
    </source>
</evidence>
<dbReference type="Proteomes" id="UP000234562">
    <property type="component" value="Plasmid pFAM8105"/>
</dbReference>
<gene>
    <name evidence="1" type="ORF">Lh8105_11125</name>
</gene>
<name>A0AAU8XWZ2_LACHE</name>
<accession>A0AAU8XWZ2</accession>
<keyword evidence="1" id="KW-0614">Plasmid</keyword>
<dbReference type="AlphaFoldDB" id="A0AAU8XWZ2"/>
<geneLocation type="plasmid" evidence="2">
    <name>pfam8105</name>
</geneLocation>
<sequence>MFLKMEKAILMFLKVKNKNRQDVQIHLPIWYYYFCKRKQKKLVSDWNPVHELLMVFSNIYKYYTRSNTIINN</sequence>
<evidence type="ECO:0000313" key="1">
    <source>
        <dbReference type="EMBL" id="AUI75295.1"/>
    </source>
</evidence>
<protein>
    <recommendedName>
        <fullName evidence="3">Transposase</fullName>
    </recommendedName>
</protein>
<reference evidence="2" key="1">
    <citation type="submission" date="2016-05" db="EMBL/GenBank/DDBJ databases">
        <title>Genome sequence of Lactobacillus helveticus FAM8105.</title>
        <authorList>
            <person name="Ahrens C."/>
            <person name="Schmid M."/>
        </authorList>
    </citation>
    <scope>NUCLEOTIDE SEQUENCE [LARGE SCALE GENOMIC DNA]</scope>
    <source>
        <strain evidence="2">FAM8105</strain>
        <plasmid evidence="2">pfam8105</plasmid>
    </source>
</reference>
<proteinExistence type="predicted"/>